<dbReference type="AlphaFoldDB" id="A0A948W7E0"/>
<comment type="caution">
    <text evidence="3">The sequence shown here is derived from an EMBL/GenBank/DDBJ whole genome shotgun (WGS) entry which is preliminary data.</text>
</comment>
<keyword evidence="1" id="KW-0472">Membrane</keyword>
<dbReference type="InterPro" id="IPR013830">
    <property type="entry name" value="SGNH_hydro"/>
</dbReference>
<feature type="domain" description="SGNH hydrolase-type esterase" evidence="2">
    <location>
        <begin position="112"/>
        <end position="345"/>
    </location>
</feature>
<evidence type="ECO:0000259" key="2">
    <source>
        <dbReference type="Pfam" id="PF13472"/>
    </source>
</evidence>
<dbReference type="Pfam" id="PF13472">
    <property type="entry name" value="Lipase_GDSL_2"/>
    <property type="match status" value="1"/>
</dbReference>
<organism evidence="3 4">
    <name type="scientific">Eiseniibacteriota bacterium</name>
    <dbReference type="NCBI Taxonomy" id="2212470"/>
    <lineage>
        <taxon>Bacteria</taxon>
        <taxon>Candidatus Eiseniibacteriota</taxon>
    </lineage>
</organism>
<dbReference type="PANTHER" id="PTHR30383:SF5">
    <property type="entry name" value="SGNH HYDROLASE-TYPE ESTERASE DOMAIN-CONTAINING PROTEIN"/>
    <property type="match status" value="1"/>
</dbReference>
<dbReference type="Proteomes" id="UP000777784">
    <property type="component" value="Unassembled WGS sequence"/>
</dbReference>
<gene>
    <name evidence="3" type="ORF">KJ970_16385</name>
</gene>
<reference evidence="3" key="1">
    <citation type="submission" date="2021-05" db="EMBL/GenBank/DDBJ databases">
        <title>Energy efficiency and biological interactions define the core microbiome of deep oligotrophic groundwater.</title>
        <authorList>
            <person name="Mehrshad M."/>
            <person name="Lopez-Fernandez M."/>
            <person name="Bell E."/>
            <person name="Bernier-Latmani R."/>
            <person name="Bertilsson S."/>
            <person name="Dopson M."/>
        </authorList>
    </citation>
    <scope>NUCLEOTIDE SEQUENCE</scope>
    <source>
        <strain evidence="3">Modern_marine.mb.64</strain>
    </source>
</reference>
<dbReference type="InterPro" id="IPR036514">
    <property type="entry name" value="SGNH_hydro_sf"/>
</dbReference>
<dbReference type="Gene3D" id="3.40.50.1110">
    <property type="entry name" value="SGNH hydrolase"/>
    <property type="match status" value="1"/>
</dbReference>
<dbReference type="PANTHER" id="PTHR30383">
    <property type="entry name" value="THIOESTERASE 1/PROTEASE 1/LYSOPHOSPHOLIPASE L1"/>
    <property type="match status" value="1"/>
</dbReference>
<dbReference type="GO" id="GO:0004622">
    <property type="term" value="F:phosphatidylcholine lysophospholipase activity"/>
    <property type="evidence" value="ECO:0007669"/>
    <property type="project" value="TreeGrafter"/>
</dbReference>
<sequence length="379" mass="42501">MVPQNKSTAKTHPSRGMSILFTITATLLVLLIVEIGLRVAGFEYHNIPRYIQFADDKYKYPERHKGQYDFIPDDHLFWRLRANNPALQTNGHGYRGGEFTTDKPEGTTRIIALGGSCTFGLRAAFSYTTALQQFLNKNDSGLKYEVINTGVPGYSSFQGLRLYETELTNLKPDIITVYFGWNDHWLARHFQDKDQILPSKSTQFILDTASKVRILQALLRLSVSIRKAAGSEAKSPLHRVEREDYRQNLERIIACAKRRGTQVVLITAPAAYAQWTDVPDNLVNDGFIIDKASLLKIHSEYNHVVREVARNTGNLLVDCAAIFDNIPDKSSLFGKDGIHPNAPGHVEIGKQIFMGFARGGFININDYALEDDAAGIPTE</sequence>
<feature type="transmembrane region" description="Helical" evidence="1">
    <location>
        <begin position="20"/>
        <end position="40"/>
    </location>
</feature>
<keyword evidence="1" id="KW-0812">Transmembrane</keyword>
<proteinExistence type="predicted"/>
<evidence type="ECO:0000256" key="1">
    <source>
        <dbReference type="SAM" id="Phobius"/>
    </source>
</evidence>
<dbReference type="EMBL" id="JAHJDP010000093">
    <property type="protein sequence ID" value="MBU2692499.1"/>
    <property type="molecule type" value="Genomic_DNA"/>
</dbReference>
<dbReference type="SUPFAM" id="SSF52266">
    <property type="entry name" value="SGNH hydrolase"/>
    <property type="match status" value="1"/>
</dbReference>
<evidence type="ECO:0000313" key="4">
    <source>
        <dbReference type="Proteomes" id="UP000777784"/>
    </source>
</evidence>
<keyword evidence="1" id="KW-1133">Transmembrane helix</keyword>
<evidence type="ECO:0000313" key="3">
    <source>
        <dbReference type="EMBL" id="MBU2692499.1"/>
    </source>
</evidence>
<name>A0A948W7E0_UNCEI</name>
<accession>A0A948W7E0</accession>
<dbReference type="InterPro" id="IPR051532">
    <property type="entry name" value="Ester_Hydrolysis_Enzymes"/>
</dbReference>
<protein>
    <recommendedName>
        <fullName evidence="2">SGNH hydrolase-type esterase domain-containing protein</fullName>
    </recommendedName>
</protein>